<keyword evidence="2" id="KW-1185">Reference proteome</keyword>
<name>A0A498ILK2_MALDO</name>
<dbReference type="AlphaFoldDB" id="A0A498ILK2"/>
<comment type="caution">
    <text evidence="1">The sequence shown here is derived from an EMBL/GenBank/DDBJ whole genome shotgun (WGS) entry which is preliminary data.</text>
</comment>
<protein>
    <submittedName>
        <fullName evidence="1">Uncharacterized protein</fullName>
    </submittedName>
</protein>
<gene>
    <name evidence="1" type="ORF">DVH24_003523</name>
</gene>
<dbReference type="Proteomes" id="UP000290289">
    <property type="component" value="Chromosome 11"/>
</dbReference>
<evidence type="ECO:0000313" key="1">
    <source>
        <dbReference type="EMBL" id="RXH83025.1"/>
    </source>
</evidence>
<dbReference type="EMBL" id="RDQH01000337">
    <property type="protein sequence ID" value="RXH83025.1"/>
    <property type="molecule type" value="Genomic_DNA"/>
</dbReference>
<sequence>MSGAGAFQPTQPISESGARWVLDHPRSSIGIGDRERLGSEGDGHELGLTCFDLTGGYEHEPNLAAGVDNLESAVLVAEGGAIRVVDRDVLGEGDSESGLCQLQHFFVLLFENMKQDSFCFKLHEGFESESGAGSDEAMVIADPKHGGGRKDLPLRGLMPSPSLEPLYIAELGPSRSPRTV</sequence>
<accession>A0A498ILK2</accession>
<organism evidence="1 2">
    <name type="scientific">Malus domestica</name>
    <name type="common">Apple</name>
    <name type="synonym">Pyrus malus</name>
    <dbReference type="NCBI Taxonomy" id="3750"/>
    <lineage>
        <taxon>Eukaryota</taxon>
        <taxon>Viridiplantae</taxon>
        <taxon>Streptophyta</taxon>
        <taxon>Embryophyta</taxon>
        <taxon>Tracheophyta</taxon>
        <taxon>Spermatophyta</taxon>
        <taxon>Magnoliopsida</taxon>
        <taxon>eudicotyledons</taxon>
        <taxon>Gunneridae</taxon>
        <taxon>Pentapetalae</taxon>
        <taxon>rosids</taxon>
        <taxon>fabids</taxon>
        <taxon>Rosales</taxon>
        <taxon>Rosaceae</taxon>
        <taxon>Amygdaloideae</taxon>
        <taxon>Maleae</taxon>
        <taxon>Malus</taxon>
    </lineage>
</organism>
<reference evidence="1 2" key="1">
    <citation type="submission" date="2018-10" db="EMBL/GenBank/DDBJ databases">
        <title>A high-quality apple genome assembly.</title>
        <authorList>
            <person name="Hu J."/>
        </authorList>
    </citation>
    <scope>NUCLEOTIDE SEQUENCE [LARGE SCALE GENOMIC DNA]</scope>
    <source>
        <strain evidence="2">cv. HFTH1</strain>
        <tissue evidence="1">Young leaf</tissue>
    </source>
</reference>
<proteinExistence type="predicted"/>
<evidence type="ECO:0000313" key="2">
    <source>
        <dbReference type="Proteomes" id="UP000290289"/>
    </source>
</evidence>